<dbReference type="PaxDb" id="246196-MSMEI_3279"/>
<protein>
    <submittedName>
        <fullName evidence="2">Cis-3-chloroacrylic acid dehalogenase, putative</fullName>
    </submittedName>
</protein>
<dbReference type="EMBL" id="CP000480">
    <property type="protein sequence ID" value="ABK72770.1"/>
    <property type="molecule type" value="Genomic_DNA"/>
</dbReference>
<evidence type="ECO:0000259" key="1">
    <source>
        <dbReference type="Pfam" id="PF14832"/>
    </source>
</evidence>
<keyword evidence="3" id="KW-1185">Reference proteome</keyword>
<feature type="domain" description="Tautomerase cis-CaaD-like" evidence="1">
    <location>
        <begin position="9"/>
        <end position="138"/>
    </location>
</feature>
<evidence type="ECO:0000313" key="2">
    <source>
        <dbReference type="EMBL" id="ABK72770.1"/>
    </source>
</evidence>
<accession>A0QXM8</accession>
<reference evidence="2 3" key="1">
    <citation type="submission" date="2006-10" db="EMBL/GenBank/DDBJ databases">
        <authorList>
            <person name="Fleischmann R.D."/>
            <person name="Dodson R.J."/>
            <person name="Haft D.H."/>
            <person name="Merkel J.S."/>
            <person name="Nelson W.C."/>
            <person name="Fraser C.M."/>
        </authorList>
    </citation>
    <scope>NUCLEOTIDE SEQUENCE [LARGE SCALE GENOMIC DNA]</scope>
    <source>
        <strain evidence="3">ATCC 700084 / mc(2)155</strain>
    </source>
</reference>
<dbReference type="Pfam" id="PF14832">
    <property type="entry name" value="Tautomerase_3"/>
    <property type="match status" value="1"/>
</dbReference>
<evidence type="ECO:0000313" key="3">
    <source>
        <dbReference type="Proteomes" id="UP000000757"/>
    </source>
</evidence>
<dbReference type="STRING" id="246196.MSMEG_3359"/>
<dbReference type="InterPro" id="IPR028116">
    <property type="entry name" value="Cis-CaaD-like"/>
</dbReference>
<gene>
    <name evidence="2" type="ordered locus">MSMEG_3359</name>
</gene>
<name>A0QXM8_MYCS2</name>
<sequence>MNIERKSIMPLYQIDTVKGRLTPSVKAEIANKVTDIHCQLTGAPDTFVNVVFREYTEGDCFVARKPEGRSFLGGQIRHGRSVETRQAMLKALRDMWVQTTGQSEAELIVGISEVDPRMVLEAGFFMPEPGQEKAWFEEHHARLAELGVQAG</sequence>
<dbReference type="OrthoDB" id="118855at2"/>
<dbReference type="PATRIC" id="fig|246196.19.peg.3313"/>
<organism evidence="2 3">
    <name type="scientific">Mycolicibacterium smegmatis (strain ATCC 700084 / mc(2)155)</name>
    <name type="common">Mycobacterium smegmatis</name>
    <dbReference type="NCBI Taxonomy" id="246196"/>
    <lineage>
        <taxon>Bacteria</taxon>
        <taxon>Bacillati</taxon>
        <taxon>Actinomycetota</taxon>
        <taxon>Actinomycetes</taxon>
        <taxon>Mycobacteriales</taxon>
        <taxon>Mycobacteriaceae</taxon>
        <taxon>Mycolicibacterium</taxon>
    </lineage>
</organism>
<dbReference type="KEGG" id="msm:MSMEG_3359"/>
<dbReference type="Proteomes" id="UP000000757">
    <property type="component" value="Chromosome"/>
</dbReference>
<dbReference type="SUPFAM" id="SSF55331">
    <property type="entry name" value="Tautomerase/MIF"/>
    <property type="match status" value="1"/>
</dbReference>
<dbReference type="eggNOG" id="COG1942">
    <property type="taxonomic scope" value="Bacteria"/>
</dbReference>
<dbReference type="InterPro" id="IPR014347">
    <property type="entry name" value="Tautomerase/MIF_sf"/>
</dbReference>
<dbReference type="AlphaFoldDB" id="A0QXM8"/>
<dbReference type="Gene3D" id="3.30.429.10">
    <property type="entry name" value="Macrophage Migration Inhibitory Factor"/>
    <property type="match status" value="1"/>
</dbReference>
<proteinExistence type="predicted"/>